<organism evidence="2 3">
    <name type="scientific">Massilia frigida</name>
    <dbReference type="NCBI Taxonomy" id="2609281"/>
    <lineage>
        <taxon>Bacteria</taxon>
        <taxon>Pseudomonadati</taxon>
        <taxon>Pseudomonadota</taxon>
        <taxon>Betaproteobacteria</taxon>
        <taxon>Burkholderiales</taxon>
        <taxon>Oxalobacteraceae</taxon>
        <taxon>Telluria group</taxon>
        <taxon>Massilia</taxon>
    </lineage>
</organism>
<proteinExistence type="predicted"/>
<dbReference type="Proteomes" id="UP000621455">
    <property type="component" value="Unassembled WGS sequence"/>
</dbReference>
<evidence type="ECO:0000313" key="2">
    <source>
        <dbReference type="EMBL" id="NHZ80746.1"/>
    </source>
</evidence>
<accession>A0ABX0N5T8</accession>
<dbReference type="InterPro" id="IPR013424">
    <property type="entry name" value="Ice-binding_C"/>
</dbReference>
<feature type="signal peptide" evidence="1">
    <location>
        <begin position="1"/>
        <end position="27"/>
    </location>
</feature>
<dbReference type="NCBIfam" id="TIGR02595">
    <property type="entry name" value="PEP_CTERM"/>
    <property type="match status" value="1"/>
</dbReference>
<dbReference type="EMBL" id="WHJG01000015">
    <property type="protein sequence ID" value="NHZ80746.1"/>
    <property type="molecule type" value="Genomic_DNA"/>
</dbReference>
<reference evidence="2 3" key="1">
    <citation type="submission" date="2019-10" db="EMBL/GenBank/DDBJ databases">
        <title>Taxonomy of Antarctic Massilia spp.: description of Massilia rubra sp. nov., Massilia aquatica sp. nov., Massilia mucilaginosa sp. nov., Massilia frigida sp. nov. isolated from streams, lakes and regoliths.</title>
        <authorList>
            <person name="Holochova P."/>
            <person name="Sedlacek I."/>
            <person name="Kralova S."/>
            <person name="Maslanova I."/>
            <person name="Busse H.-J."/>
            <person name="Stankova E."/>
            <person name="Vrbovska V."/>
            <person name="Kovarovic V."/>
            <person name="Bartak M."/>
            <person name="Svec P."/>
            <person name="Pantucek R."/>
        </authorList>
    </citation>
    <scope>NUCLEOTIDE SEQUENCE [LARGE SCALE GENOMIC DNA]</scope>
    <source>
        <strain evidence="2 3">CCM 8695</strain>
    </source>
</reference>
<keyword evidence="1" id="KW-0732">Signal</keyword>
<name>A0ABX0N5T8_9BURK</name>
<protein>
    <submittedName>
        <fullName evidence="2">PEP-CTERM sorting domain-containing protein</fullName>
    </submittedName>
</protein>
<comment type="caution">
    <text evidence="2">The sequence shown here is derived from an EMBL/GenBank/DDBJ whole genome shotgun (WGS) entry which is preliminary data.</text>
</comment>
<sequence length="212" mass="21795">MANRKLSLMHGACALMFAALAAGNAQAQSTILTFEDQFTGYETAGDLEPDYAGFIWGGSPGFVTSLIATSGGFHNGTVDHVSLVAYDGSVSFARATAFNFTGARIASAWYDGASVTVEGWRNGVLTHSSTLLASTTSGQFAFNFTNIDSISINGAGGVPIGSANGGESAHLVLDNIAVSEISPVPEPATVWMLLGGALSLLAVGRLRKARSA</sequence>
<keyword evidence="3" id="KW-1185">Reference proteome</keyword>
<evidence type="ECO:0000313" key="3">
    <source>
        <dbReference type="Proteomes" id="UP000621455"/>
    </source>
</evidence>
<gene>
    <name evidence="2" type="ORF">F2P44_15905</name>
</gene>
<dbReference type="RefSeq" id="WP_167088085.1">
    <property type="nucleotide sequence ID" value="NZ_WHJG01000015.1"/>
</dbReference>
<feature type="chain" id="PRO_5047111157" evidence="1">
    <location>
        <begin position="28"/>
        <end position="212"/>
    </location>
</feature>
<evidence type="ECO:0000256" key="1">
    <source>
        <dbReference type="SAM" id="SignalP"/>
    </source>
</evidence>